<keyword evidence="3" id="KW-1185">Reference proteome</keyword>
<proteinExistence type="predicted"/>
<evidence type="ECO:0008006" key="4">
    <source>
        <dbReference type="Google" id="ProtNLM"/>
    </source>
</evidence>
<evidence type="ECO:0000256" key="1">
    <source>
        <dbReference type="SAM" id="MobiDB-lite"/>
    </source>
</evidence>
<dbReference type="AlphaFoldDB" id="A0A160T1T8"/>
<accession>A0A160T1T8</accession>
<gene>
    <name evidence="2" type="ORF">CFX0092_A1706</name>
</gene>
<evidence type="ECO:0000313" key="2">
    <source>
        <dbReference type="EMBL" id="CUS03584.2"/>
    </source>
</evidence>
<dbReference type="RefSeq" id="WP_157912997.1">
    <property type="nucleotide sequence ID" value="NZ_LN890655.1"/>
</dbReference>
<evidence type="ECO:0000313" key="3">
    <source>
        <dbReference type="Proteomes" id="UP000215027"/>
    </source>
</evidence>
<protein>
    <recommendedName>
        <fullName evidence="4">DUF2281 domain-containing protein</fullName>
    </recommendedName>
</protein>
<sequence length="76" mass="8812">MITYQDIVVAVRQLPNEKRLTLMEELVHLLAAEWRPPRTGESSLPRVRGMLKPAGPIPSDRELRDSHTDYLIEKYN</sequence>
<dbReference type="Proteomes" id="UP000215027">
    <property type="component" value="Chromosome I"/>
</dbReference>
<organism evidence="2 3">
    <name type="scientific">Candidatus Promineifilum breve</name>
    <dbReference type="NCBI Taxonomy" id="1806508"/>
    <lineage>
        <taxon>Bacteria</taxon>
        <taxon>Bacillati</taxon>
        <taxon>Chloroflexota</taxon>
        <taxon>Ardenticatenia</taxon>
        <taxon>Candidatus Promineifilales</taxon>
        <taxon>Candidatus Promineifilaceae</taxon>
        <taxon>Candidatus Promineifilum</taxon>
    </lineage>
</organism>
<reference evidence="2" key="1">
    <citation type="submission" date="2016-01" db="EMBL/GenBank/DDBJ databases">
        <authorList>
            <person name="Mcilroy J.S."/>
            <person name="Karst M S."/>
            <person name="Albertsen M."/>
        </authorList>
    </citation>
    <scope>NUCLEOTIDE SEQUENCE</scope>
    <source>
        <strain evidence="2">Cfx-K</strain>
    </source>
</reference>
<feature type="region of interest" description="Disordered" evidence="1">
    <location>
        <begin position="37"/>
        <end position="63"/>
    </location>
</feature>
<dbReference type="EMBL" id="LN890655">
    <property type="protein sequence ID" value="CUS03584.2"/>
    <property type="molecule type" value="Genomic_DNA"/>
</dbReference>
<dbReference type="KEGG" id="pbf:CFX0092_A1706"/>
<name>A0A160T1T8_9CHLR</name>